<keyword evidence="3" id="KW-1185">Reference proteome</keyword>
<evidence type="ECO:0000256" key="1">
    <source>
        <dbReference type="SAM" id="MobiDB-lite"/>
    </source>
</evidence>
<sequence>MTLAACVAASVYSKTSPTDSMKDQERDEGQQKEVEDPYEHHEQYQRHHREHRYAGRSDQIQILGNIPFQ</sequence>
<reference evidence="2" key="2">
    <citation type="submission" date="2020-11" db="EMBL/GenBank/DDBJ databases">
        <authorList>
            <person name="McCartney M.A."/>
            <person name="Auch B."/>
            <person name="Kono T."/>
            <person name="Mallez S."/>
            <person name="Becker A."/>
            <person name="Gohl D.M."/>
            <person name="Silverstein K.A.T."/>
            <person name="Koren S."/>
            <person name="Bechman K.B."/>
            <person name="Herman A."/>
            <person name="Abrahante J.E."/>
            <person name="Garbe J."/>
        </authorList>
    </citation>
    <scope>NUCLEOTIDE SEQUENCE</scope>
    <source>
        <strain evidence="2">Duluth1</strain>
        <tissue evidence="2">Whole animal</tissue>
    </source>
</reference>
<reference evidence="2" key="1">
    <citation type="journal article" date="2019" name="bioRxiv">
        <title>The Genome of the Zebra Mussel, Dreissena polymorpha: A Resource for Invasive Species Research.</title>
        <authorList>
            <person name="McCartney M.A."/>
            <person name="Auch B."/>
            <person name="Kono T."/>
            <person name="Mallez S."/>
            <person name="Zhang Y."/>
            <person name="Obille A."/>
            <person name="Becker A."/>
            <person name="Abrahante J.E."/>
            <person name="Garbe J."/>
            <person name="Badalamenti J.P."/>
            <person name="Herman A."/>
            <person name="Mangelson H."/>
            <person name="Liachko I."/>
            <person name="Sullivan S."/>
            <person name="Sone E.D."/>
            <person name="Koren S."/>
            <person name="Silverstein K.A.T."/>
            <person name="Beckman K.B."/>
            <person name="Gohl D.M."/>
        </authorList>
    </citation>
    <scope>NUCLEOTIDE SEQUENCE</scope>
    <source>
        <strain evidence="2">Duluth1</strain>
        <tissue evidence="2">Whole animal</tissue>
    </source>
</reference>
<accession>A0A9D4QSX4</accession>
<dbReference type="AlphaFoldDB" id="A0A9D4QSX4"/>
<dbReference type="EMBL" id="JAIWYP010000004">
    <property type="protein sequence ID" value="KAH3841065.1"/>
    <property type="molecule type" value="Genomic_DNA"/>
</dbReference>
<feature type="compositionally biased region" description="Polar residues" evidence="1">
    <location>
        <begin position="58"/>
        <end position="69"/>
    </location>
</feature>
<evidence type="ECO:0000313" key="2">
    <source>
        <dbReference type="EMBL" id="KAH3841065.1"/>
    </source>
</evidence>
<evidence type="ECO:0000313" key="3">
    <source>
        <dbReference type="Proteomes" id="UP000828390"/>
    </source>
</evidence>
<protein>
    <submittedName>
        <fullName evidence="2">Uncharacterized protein</fullName>
    </submittedName>
</protein>
<proteinExistence type="predicted"/>
<name>A0A9D4QSX4_DREPO</name>
<organism evidence="2 3">
    <name type="scientific">Dreissena polymorpha</name>
    <name type="common">Zebra mussel</name>
    <name type="synonym">Mytilus polymorpha</name>
    <dbReference type="NCBI Taxonomy" id="45954"/>
    <lineage>
        <taxon>Eukaryota</taxon>
        <taxon>Metazoa</taxon>
        <taxon>Spiralia</taxon>
        <taxon>Lophotrochozoa</taxon>
        <taxon>Mollusca</taxon>
        <taxon>Bivalvia</taxon>
        <taxon>Autobranchia</taxon>
        <taxon>Heteroconchia</taxon>
        <taxon>Euheterodonta</taxon>
        <taxon>Imparidentia</taxon>
        <taxon>Neoheterodontei</taxon>
        <taxon>Myida</taxon>
        <taxon>Dreissenoidea</taxon>
        <taxon>Dreissenidae</taxon>
        <taxon>Dreissena</taxon>
    </lineage>
</organism>
<gene>
    <name evidence="2" type="ORF">DPMN_114523</name>
</gene>
<dbReference type="Proteomes" id="UP000828390">
    <property type="component" value="Unassembled WGS sequence"/>
</dbReference>
<comment type="caution">
    <text evidence="2">The sequence shown here is derived from an EMBL/GenBank/DDBJ whole genome shotgun (WGS) entry which is preliminary data.</text>
</comment>
<feature type="region of interest" description="Disordered" evidence="1">
    <location>
        <begin position="1"/>
        <end position="69"/>
    </location>
</feature>
<feature type="compositionally biased region" description="Basic and acidic residues" evidence="1">
    <location>
        <begin position="20"/>
        <end position="45"/>
    </location>
</feature>